<gene>
    <name evidence="1" type="ORF">OFUS_LOCUS7935</name>
</gene>
<keyword evidence="2" id="KW-1185">Reference proteome</keyword>
<dbReference type="Proteomes" id="UP000749559">
    <property type="component" value="Unassembled WGS sequence"/>
</dbReference>
<reference evidence="1" key="1">
    <citation type="submission" date="2022-03" db="EMBL/GenBank/DDBJ databases">
        <authorList>
            <person name="Martin C."/>
        </authorList>
    </citation>
    <scope>NUCLEOTIDE SEQUENCE</scope>
</reference>
<accession>A0A8S4NMB6</accession>
<feature type="non-terminal residue" evidence="1">
    <location>
        <position position="1"/>
    </location>
</feature>
<name>A0A8S4NMB6_OWEFU</name>
<dbReference type="AlphaFoldDB" id="A0A8S4NMB6"/>
<organism evidence="1 2">
    <name type="scientific">Owenia fusiformis</name>
    <name type="common">Polychaete worm</name>
    <dbReference type="NCBI Taxonomy" id="6347"/>
    <lineage>
        <taxon>Eukaryota</taxon>
        <taxon>Metazoa</taxon>
        <taxon>Spiralia</taxon>
        <taxon>Lophotrochozoa</taxon>
        <taxon>Annelida</taxon>
        <taxon>Polychaeta</taxon>
        <taxon>Sedentaria</taxon>
        <taxon>Canalipalpata</taxon>
        <taxon>Sabellida</taxon>
        <taxon>Oweniida</taxon>
        <taxon>Oweniidae</taxon>
        <taxon>Owenia</taxon>
    </lineage>
</organism>
<dbReference type="EMBL" id="CAIIXF020000004">
    <property type="protein sequence ID" value="CAH1781347.1"/>
    <property type="molecule type" value="Genomic_DNA"/>
</dbReference>
<proteinExistence type="predicted"/>
<evidence type="ECO:0000313" key="2">
    <source>
        <dbReference type="Proteomes" id="UP000749559"/>
    </source>
</evidence>
<sequence>ERVIKGQILLGSSKKLLQMPIANQSPSTFTKNGDHNNMSSLFGSSAIIFAKKFVNTSVIFSVSSLFCPWLEVKAVNISKYEKAIGWFIGHSLVEVKLRHNGKNQIKINTKDFVSNFVWY</sequence>
<comment type="caution">
    <text evidence="1">The sequence shown here is derived from an EMBL/GenBank/DDBJ whole genome shotgun (WGS) entry which is preliminary data.</text>
</comment>
<evidence type="ECO:0000313" key="1">
    <source>
        <dbReference type="EMBL" id="CAH1781347.1"/>
    </source>
</evidence>
<protein>
    <submittedName>
        <fullName evidence="1">Uncharacterized protein</fullName>
    </submittedName>
</protein>